<comment type="similarity">
    <text evidence="1 5">Belongs to the AB hydrolase superfamily.</text>
</comment>
<comment type="catalytic activity">
    <reaction evidence="4">
        <text>[phosphatase 2A protein]-C-terminal L-leucine methyl ester + H2O = [phosphatase 2A protein]-C-terminal L-leucine + methanol + H(+)</text>
        <dbReference type="Rhea" id="RHEA:48548"/>
        <dbReference type="Rhea" id="RHEA-COMP:12134"/>
        <dbReference type="Rhea" id="RHEA-COMP:12135"/>
        <dbReference type="ChEBI" id="CHEBI:15377"/>
        <dbReference type="ChEBI" id="CHEBI:15378"/>
        <dbReference type="ChEBI" id="CHEBI:17790"/>
        <dbReference type="ChEBI" id="CHEBI:90516"/>
        <dbReference type="ChEBI" id="CHEBI:90517"/>
        <dbReference type="EC" id="3.1.1.89"/>
    </reaction>
</comment>
<dbReference type="EMBL" id="CAJPEX010000144">
    <property type="protein sequence ID" value="CAG0913726.1"/>
    <property type="molecule type" value="Genomic_DNA"/>
</dbReference>
<evidence type="ECO:0000256" key="4">
    <source>
        <dbReference type="ARBA" id="ARBA00049203"/>
    </source>
</evidence>
<feature type="active site" evidence="6">
    <location>
        <position position="148"/>
    </location>
</feature>
<name>A0A7R9BGK5_9CRUS</name>
<feature type="active site" evidence="6">
    <location>
        <position position="173"/>
    </location>
</feature>
<dbReference type="EMBL" id="OA882181">
    <property type="protein sequence ID" value="CAD7273574.1"/>
    <property type="molecule type" value="Genomic_DNA"/>
</dbReference>
<organism evidence="9">
    <name type="scientific">Notodromas monacha</name>
    <dbReference type="NCBI Taxonomy" id="399045"/>
    <lineage>
        <taxon>Eukaryota</taxon>
        <taxon>Metazoa</taxon>
        <taxon>Ecdysozoa</taxon>
        <taxon>Arthropoda</taxon>
        <taxon>Crustacea</taxon>
        <taxon>Oligostraca</taxon>
        <taxon>Ostracoda</taxon>
        <taxon>Podocopa</taxon>
        <taxon>Podocopida</taxon>
        <taxon>Cypridocopina</taxon>
        <taxon>Cypridoidea</taxon>
        <taxon>Cyprididae</taxon>
        <taxon>Notodromas</taxon>
    </lineage>
</organism>
<dbReference type="Proteomes" id="UP000678499">
    <property type="component" value="Unassembled WGS sequence"/>
</dbReference>
<sequence length="395" mass="43284">MASPLQRVAMGRHLPPLGMPPPGARASRKKHGDMHPIHWKSYFESSEMIETKSGNFRVYFGGSSGPWVVTLHGGGFSALSWACFSKSVRDMVECRVMSMDLRGHGETTVTNEEDMSMDFLAGDVGEVVNNFLAKHGDPSDPIILMGHSMGGAIAVHVAHEKLIPSLAGLALIDIVEGSALEALSSMHSVLQSRPKTFSSIEHAIKWCITTGQVRNWESACVSMPGQIINLETGKLCAAEITGSEVLASPDSNETMEHFNLASSVEAIAEDEELSPSADGSVQDKIEKSPAGHCFKWRIDLSTTEKYWHGWFENLSDIFLDCPIPKLLILAGIDRLDKKMTVGQMQGKFQMQVLPHVGHVVHEDKPENVAEIIATFLTRFRMAEALAKFNKPFPSC</sequence>
<feature type="active site" evidence="6">
    <location>
        <position position="358"/>
    </location>
</feature>
<dbReference type="EC" id="3.1.1.-" evidence="5"/>
<dbReference type="Pfam" id="PF12697">
    <property type="entry name" value="Abhydrolase_6"/>
    <property type="match status" value="1"/>
</dbReference>
<reference evidence="9" key="1">
    <citation type="submission" date="2020-11" db="EMBL/GenBank/DDBJ databases">
        <authorList>
            <person name="Tran Van P."/>
        </authorList>
    </citation>
    <scope>NUCLEOTIDE SEQUENCE</scope>
</reference>
<protein>
    <recommendedName>
        <fullName evidence="5">Protein phosphatase methylesterase 1</fullName>
        <shortName evidence="5">PME-1</shortName>
        <ecNumber evidence="5">3.1.1.-</ecNumber>
    </recommendedName>
</protein>
<dbReference type="SUPFAM" id="SSF53474">
    <property type="entry name" value="alpha/beta-Hydrolases"/>
    <property type="match status" value="1"/>
</dbReference>
<evidence type="ECO:0000313" key="10">
    <source>
        <dbReference type="Proteomes" id="UP000678499"/>
    </source>
</evidence>
<feature type="domain" description="AB hydrolase-1" evidence="8">
    <location>
        <begin position="68"/>
        <end position="370"/>
    </location>
</feature>
<dbReference type="InterPro" id="IPR029058">
    <property type="entry name" value="AB_hydrolase_fold"/>
</dbReference>
<evidence type="ECO:0000313" key="9">
    <source>
        <dbReference type="EMBL" id="CAD7273574.1"/>
    </source>
</evidence>
<evidence type="ECO:0000256" key="5">
    <source>
        <dbReference type="PIRNR" id="PIRNR022950"/>
    </source>
</evidence>
<evidence type="ECO:0000256" key="2">
    <source>
        <dbReference type="ARBA" id="ARBA00022487"/>
    </source>
</evidence>
<dbReference type="InterPro" id="IPR000639">
    <property type="entry name" value="Epox_hydrolase-like"/>
</dbReference>
<dbReference type="OrthoDB" id="194865at2759"/>
<dbReference type="InterPro" id="IPR016812">
    <property type="entry name" value="PPase_methylesterase_euk"/>
</dbReference>
<keyword evidence="3 5" id="KW-0378">Hydrolase</keyword>
<keyword evidence="10" id="KW-1185">Reference proteome</keyword>
<gene>
    <name evidence="9" type="ORF">NMOB1V02_LOCUS1454</name>
</gene>
<proteinExistence type="inferred from homology"/>
<accession>A0A7R9BGK5</accession>
<evidence type="ECO:0000256" key="7">
    <source>
        <dbReference type="SAM" id="MobiDB-lite"/>
    </source>
</evidence>
<dbReference type="GO" id="GO:0051723">
    <property type="term" value="F:protein methylesterase activity"/>
    <property type="evidence" value="ECO:0007669"/>
    <property type="project" value="UniProtKB-EC"/>
</dbReference>
<comment type="function">
    <text evidence="5">Demethylates proteins that have been reversibly carboxymethylated.</text>
</comment>
<dbReference type="PANTHER" id="PTHR14189:SF0">
    <property type="entry name" value="PROTEIN PHOSPHATASE METHYLESTERASE 1"/>
    <property type="match status" value="1"/>
</dbReference>
<evidence type="ECO:0000256" key="3">
    <source>
        <dbReference type="ARBA" id="ARBA00022801"/>
    </source>
</evidence>
<dbReference type="PIRSF" id="PIRSF022950">
    <property type="entry name" value="PPase_methylesterase_euk"/>
    <property type="match status" value="1"/>
</dbReference>
<dbReference type="PANTHER" id="PTHR14189">
    <property type="entry name" value="PROTEIN PHOSPHATASE METHYLESTERASE-1 RELATED"/>
    <property type="match status" value="1"/>
</dbReference>
<evidence type="ECO:0000256" key="6">
    <source>
        <dbReference type="PIRSR" id="PIRSR022950-1"/>
    </source>
</evidence>
<keyword evidence="2 5" id="KW-0719">Serine esterase</keyword>
<dbReference type="PRINTS" id="PR00412">
    <property type="entry name" value="EPOXHYDRLASE"/>
</dbReference>
<feature type="region of interest" description="Disordered" evidence="7">
    <location>
        <begin position="10"/>
        <end position="31"/>
    </location>
</feature>
<dbReference type="Gene3D" id="3.40.50.1820">
    <property type="entry name" value="alpha/beta hydrolase"/>
    <property type="match status" value="1"/>
</dbReference>
<evidence type="ECO:0000256" key="1">
    <source>
        <dbReference type="ARBA" id="ARBA00008645"/>
    </source>
</evidence>
<dbReference type="InterPro" id="IPR000073">
    <property type="entry name" value="AB_hydrolase_1"/>
</dbReference>
<evidence type="ECO:0000259" key="8">
    <source>
        <dbReference type="Pfam" id="PF12697"/>
    </source>
</evidence>
<dbReference type="AlphaFoldDB" id="A0A7R9BGK5"/>